<dbReference type="PANTHER" id="PTHR30582">
    <property type="entry name" value="L,D-TRANSPEPTIDASE"/>
    <property type="match status" value="1"/>
</dbReference>
<dbReference type="CDD" id="cd16913">
    <property type="entry name" value="YkuD_like"/>
    <property type="match status" value="1"/>
</dbReference>
<evidence type="ECO:0000256" key="6">
    <source>
        <dbReference type="PROSITE-ProRule" id="PRU01373"/>
    </source>
</evidence>
<keyword evidence="3 6" id="KW-0133">Cell shape</keyword>
<dbReference type="EMBL" id="AZER01000016">
    <property type="protein sequence ID" value="KRL27461.1"/>
    <property type="molecule type" value="Genomic_DNA"/>
</dbReference>
<evidence type="ECO:0000256" key="4">
    <source>
        <dbReference type="ARBA" id="ARBA00022984"/>
    </source>
</evidence>
<dbReference type="Pfam" id="PF03734">
    <property type="entry name" value="YkuD"/>
    <property type="match status" value="1"/>
</dbReference>
<comment type="caution">
    <text evidence="8">The sequence shown here is derived from an EMBL/GenBank/DDBJ whole genome shotgun (WGS) entry which is preliminary data.</text>
</comment>
<sequence length="457" mass="51315">MKTVVAIIVVVILIAFGWIGWHQHNHFNRNVTINGVNVGGMTVDEAFDRVKSDHQDNKVYLDGKLIYDGADTQATMTSTDRSKVERALAQQRTILPSRKNYQLQINPDQNNQTRLDKITSTVTSTVNKENRGRRAPHDAYALLKNDKVTVVAAQSGTKIDEQRIKRELNQQRNNSVIRLNSHHEQPLSANSTTVQHEKAQLKKLLNRHVTYQVEQKQYRFGTDDVITSATYQHGHYQFNTTAVNKRIAKINRRQATLGRKFKFKTHSGKVIETSQAGTYGWRISKERAGQSLARAIANGTKKVEAKQDIYGIGYNKRGTGYGVTSNDGIGDTYAELSIADQHAWFYKDGKCVFEADVVTGKNSRKEDQTPLGVWYIMYQASPSVLKGTDDSGSNYSSKVHWSQFTNSGCGFHDASWRHNWSKTAYLNDGSSGCANMHPVDAGPAYRALQVNEPVVVY</sequence>
<accession>A0A0R1PBY3</accession>
<dbReference type="InterPro" id="IPR038063">
    <property type="entry name" value="Transpep_catalytic_dom"/>
</dbReference>
<dbReference type="InterPro" id="IPR038054">
    <property type="entry name" value="LD_TPept-like_central_sf"/>
</dbReference>
<feature type="active site" description="Nucleophile" evidence="6">
    <location>
        <position position="433"/>
    </location>
</feature>
<dbReference type="Gene3D" id="3.10.20.800">
    <property type="match status" value="1"/>
</dbReference>
<dbReference type="GO" id="GO:0005576">
    <property type="term" value="C:extracellular region"/>
    <property type="evidence" value="ECO:0007669"/>
    <property type="project" value="TreeGrafter"/>
</dbReference>
<organism evidence="8 9">
    <name type="scientific">Limosilactobacillus frumenti DSM 13145</name>
    <dbReference type="NCBI Taxonomy" id="1423746"/>
    <lineage>
        <taxon>Bacteria</taxon>
        <taxon>Bacillati</taxon>
        <taxon>Bacillota</taxon>
        <taxon>Bacilli</taxon>
        <taxon>Lactobacillales</taxon>
        <taxon>Lactobacillaceae</taxon>
        <taxon>Limosilactobacillus</taxon>
    </lineage>
</organism>
<evidence type="ECO:0000259" key="7">
    <source>
        <dbReference type="PROSITE" id="PS52029"/>
    </source>
</evidence>
<keyword evidence="4 6" id="KW-0573">Peptidoglycan synthesis</keyword>
<evidence type="ECO:0000256" key="1">
    <source>
        <dbReference type="ARBA" id="ARBA00004752"/>
    </source>
</evidence>
<dbReference type="GO" id="GO:0008360">
    <property type="term" value="P:regulation of cell shape"/>
    <property type="evidence" value="ECO:0007669"/>
    <property type="project" value="UniProtKB-UniRule"/>
</dbReference>
<dbReference type="UniPathway" id="UPA00219"/>
<reference evidence="8 9" key="1">
    <citation type="journal article" date="2015" name="Genome Announc.">
        <title>Expanding the biotechnology potential of lactobacilli through comparative genomics of 213 strains and associated genera.</title>
        <authorList>
            <person name="Sun Z."/>
            <person name="Harris H.M."/>
            <person name="McCann A."/>
            <person name="Guo C."/>
            <person name="Argimon S."/>
            <person name="Zhang W."/>
            <person name="Yang X."/>
            <person name="Jeffery I.B."/>
            <person name="Cooney J.C."/>
            <person name="Kagawa T.F."/>
            <person name="Liu W."/>
            <person name="Song Y."/>
            <person name="Salvetti E."/>
            <person name="Wrobel A."/>
            <person name="Rasinkangas P."/>
            <person name="Parkhill J."/>
            <person name="Rea M.C."/>
            <person name="O'Sullivan O."/>
            <person name="Ritari J."/>
            <person name="Douillard F.P."/>
            <person name="Paul Ross R."/>
            <person name="Yang R."/>
            <person name="Briner A.E."/>
            <person name="Felis G.E."/>
            <person name="de Vos W.M."/>
            <person name="Barrangou R."/>
            <person name="Klaenhammer T.R."/>
            <person name="Caufield P.W."/>
            <person name="Cui Y."/>
            <person name="Zhang H."/>
            <person name="O'Toole P.W."/>
        </authorList>
    </citation>
    <scope>NUCLEOTIDE SEQUENCE [LARGE SCALE GENOMIC DNA]</scope>
    <source>
        <strain evidence="8 9">DSM 13145</strain>
    </source>
</reference>
<dbReference type="GO" id="GO:0071555">
    <property type="term" value="P:cell wall organization"/>
    <property type="evidence" value="ECO:0007669"/>
    <property type="project" value="UniProtKB-UniRule"/>
</dbReference>
<keyword evidence="9" id="KW-1185">Reference proteome</keyword>
<dbReference type="SUPFAM" id="SSF143985">
    <property type="entry name" value="L,D-transpeptidase pre-catalytic domain-like"/>
    <property type="match status" value="1"/>
</dbReference>
<feature type="domain" description="L,D-TPase catalytic" evidence="7">
    <location>
        <begin position="332"/>
        <end position="457"/>
    </location>
</feature>
<keyword evidence="5 6" id="KW-0961">Cell wall biogenesis/degradation</keyword>
<dbReference type="STRING" id="1423746.FD27_GL001224"/>
<dbReference type="SUPFAM" id="SSF141523">
    <property type="entry name" value="L,D-transpeptidase catalytic domain-like"/>
    <property type="match status" value="1"/>
</dbReference>
<evidence type="ECO:0000256" key="5">
    <source>
        <dbReference type="ARBA" id="ARBA00023316"/>
    </source>
</evidence>
<evidence type="ECO:0000256" key="2">
    <source>
        <dbReference type="ARBA" id="ARBA00022679"/>
    </source>
</evidence>
<feature type="active site" description="Proton donor/acceptor" evidence="6">
    <location>
        <position position="412"/>
    </location>
</feature>
<keyword evidence="2" id="KW-0808">Transferase</keyword>
<dbReference type="Gene3D" id="2.40.440.10">
    <property type="entry name" value="L,D-transpeptidase catalytic domain-like"/>
    <property type="match status" value="1"/>
</dbReference>
<dbReference type="PANTHER" id="PTHR30582:SF33">
    <property type="entry name" value="EXPORTED PROTEIN"/>
    <property type="match status" value="1"/>
</dbReference>
<dbReference type="GO" id="GO:0016740">
    <property type="term" value="F:transferase activity"/>
    <property type="evidence" value="ECO:0007669"/>
    <property type="project" value="UniProtKB-KW"/>
</dbReference>
<dbReference type="GO" id="GO:0018104">
    <property type="term" value="P:peptidoglycan-protein cross-linking"/>
    <property type="evidence" value="ECO:0007669"/>
    <property type="project" value="TreeGrafter"/>
</dbReference>
<comment type="pathway">
    <text evidence="1 6">Cell wall biogenesis; peptidoglycan biosynthesis.</text>
</comment>
<evidence type="ECO:0000256" key="3">
    <source>
        <dbReference type="ARBA" id="ARBA00022960"/>
    </source>
</evidence>
<evidence type="ECO:0000313" key="9">
    <source>
        <dbReference type="Proteomes" id="UP000051445"/>
    </source>
</evidence>
<proteinExistence type="predicted"/>
<dbReference type="GO" id="GO:0071972">
    <property type="term" value="F:peptidoglycan L,D-transpeptidase activity"/>
    <property type="evidence" value="ECO:0007669"/>
    <property type="project" value="TreeGrafter"/>
</dbReference>
<name>A0A0R1PBY3_9LACO</name>
<evidence type="ECO:0000313" key="8">
    <source>
        <dbReference type="EMBL" id="KRL27461.1"/>
    </source>
</evidence>
<gene>
    <name evidence="8" type="ORF">FD27_GL001224</name>
</gene>
<dbReference type="PATRIC" id="fig|1423746.3.peg.1245"/>
<dbReference type="PROSITE" id="PS52029">
    <property type="entry name" value="LD_TPASE"/>
    <property type="match status" value="1"/>
</dbReference>
<dbReference type="Proteomes" id="UP000051445">
    <property type="component" value="Unassembled WGS sequence"/>
</dbReference>
<dbReference type="InterPro" id="IPR005490">
    <property type="entry name" value="LD_TPept_cat_dom"/>
</dbReference>
<dbReference type="InterPro" id="IPR050979">
    <property type="entry name" value="LD-transpeptidase"/>
</dbReference>
<dbReference type="AlphaFoldDB" id="A0A0R1PBY3"/>
<protein>
    <submittedName>
        <fullName evidence="8">ErfK YbiS YcfS YnhG family protein</fullName>
    </submittedName>
</protein>